<dbReference type="InterPro" id="IPR003615">
    <property type="entry name" value="HNH_nuc"/>
</dbReference>
<dbReference type="AlphaFoldDB" id="A0A1D2JGA7"/>
<comment type="caution">
    <text evidence="2">The sequence shown here is derived from an EMBL/GenBank/DDBJ whole genome shotgun (WGS) entry which is preliminary data.</text>
</comment>
<evidence type="ECO:0000259" key="1">
    <source>
        <dbReference type="Pfam" id="PF13391"/>
    </source>
</evidence>
<protein>
    <recommendedName>
        <fullName evidence="1">HNH nuclease domain-containing protein</fullName>
    </recommendedName>
</protein>
<dbReference type="Pfam" id="PF13391">
    <property type="entry name" value="HNH_2"/>
    <property type="match status" value="1"/>
</dbReference>
<dbReference type="OrthoDB" id="2104739at2759"/>
<dbReference type="EMBL" id="LZYO01000110">
    <property type="protein sequence ID" value="ODH33668.1"/>
    <property type="molecule type" value="Genomic_DNA"/>
</dbReference>
<accession>A0A1D2JGA7</accession>
<dbReference type="VEuPathDB" id="FungiDB:PABG_01290"/>
<name>A0A1D2JGA7_PARBR</name>
<reference evidence="2 3" key="1">
    <citation type="submission" date="2016-06" db="EMBL/GenBank/DDBJ databases">
        <authorList>
            <person name="Kjaerup R.B."/>
            <person name="Dalgaard T.S."/>
            <person name="Juul-Madsen H.R."/>
        </authorList>
    </citation>
    <scope>NUCLEOTIDE SEQUENCE [LARGE SCALE GENOMIC DNA]</scope>
    <source>
        <strain evidence="2 3">Pb300</strain>
    </source>
</reference>
<evidence type="ECO:0000313" key="3">
    <source>
        <dbReference type="Proteomes" id="UP000242814"/>
    </source>
</evidence>
<dbReference type="VEuPathDB" id="FungiDB:PADG_03870"/>
<gene>
    <name evidence="2" type="ORF">ACO22_03286</name>
</gene>
<feature type="domain" description="HNH nuclease" evidence="1">
    <location>
        <begin position="201"/>
        <end position="286"/>
    </location>
</feature>
<organism evidence="2 3">
    <name type="scientific">Paracoccidioides brasiliensis</name>
    <dbReference type="NCBI Taxonomy" id="121759"/>
    <lineage>
        <taxon>Eukaryota</taxon>
        <taxon>Fungi</taxon>
        <taxon>Dikarya</taxon>
        <taxon>Ascomycota</taxon>
        <taxon>Pezizomycotina</taxon>
        <taxon>Eurotiomycetes</taxon>
        <taxon>Eurotiomycetidae</taxon>
        <taxon>Onygenales</taxon>
        <taxon>Ajellomycetaceae</taxon>
        <taxon>Paracoccidioides</taxon>
    </lineage>
</organism>
<evidence type="ECO:0000313" key="2">
    <source>
        <dbReference type="EMBL" id="ODH33668.1"/>
    </source>
</evidence>
<sequence>MAQRHPHQASLEGIINVSASGPLIATQRARARRIFYSIVDSFGPPPSNQRPSEYSRPLLVRYTYEFSRSELSQDTFLRAFFEFMKWDIAEADEAKFNINLENEAVKHELHTNLNLFADFLFDNFFLPLKACGFQTAQPTPAHLSVIEKALRGPQEFIATTDRLSVLRGSCLIRDHNRCVISRAFDGKEALTRIRRDGVDAQDDEGHPLHGQSSTLLEVAHIIPHSLTQANANAELDDSKKAALLILKMFDYDVSHIIDGVNIDRPFNAMSLTRDLHTYFGNFEVFFQAVPGQDHTYLIDTFLPQGILHYLPVNRSLYLAADRHIDAPSPRLLAIHCAIAHVLHLSAAGEYIEHILGDMEDFGVREDGSTGLGYLVKLRFGGWLDRGDRKRTGN</sequence>
<dbReference type="Proteomes" id="UP000242814">
    <property type="component" value="Unassembled WGS sequence"/>
</dbReference>
<proteinExistence type="predicted"/>